<reference evidence="2 3" key="1">
    <citation type="submission" date="2021-10" db="EMBL/GenBank/DDBJ databases">
        <authorList>
            <person name="Koch H."/>
        </authorList>
    </citation>
    <scope>NUCLEOTIDE SEQUENCE [LARGE SCALE GENOMIC DNA]</scope>
    <source>
        <strain evidence="2">6680</strain>
    </source>
</reference>
<evidence type="ECO:0000313" key="3">
    <source>
        <dbReference type="Proteomes" id="UP000839052"/>
    </source>
</evidence>
<dbReference type="InterPro" id="IPR025272">
    <property type="entry name" value="SocA_Panacea"/>
</dbReference>
<evidence type="ECO:0000313" key="2">
    <source>
        <dbReference type="EMBL" id="CAG9932193.1"/>
    </source>
</evidence>
<feature type="domain" description="Antitoxin SocA-like Panacea" evidence="1">
    <location>
        <begin position="28"/>
        <end position="121"/>
    </location>
</feature>
<accession>A0ABM8YXF1</accession>
<evidence type="ECO:0000259" key="1">
    <source>
        <dbReference type="Pfam" id="PF13274"/>
    </source>
</evidence>
<organism evidence="2 3">
    <name type="scientific">Candidatus Nitrotoga arctica</name>
    <dbReference type="NCBI Taxonomy" id="453162"/>
    <lineage>
        <taxon>Bacteria</taxon>
        <taxon>Pseudomonadati</taxon>
        <taxon>Pseudomonadota</taxon>
        <taxon>Betaproteobacteria</taxon>
        <taxon>Nitrosomonadales</taxon>
        <taxon>Gallionellaceae</taxon>
        <taxon>Candidatus Nitrotoga</taxon>
    </lineage>
</organism>
<protein>
    <submittedName>
        <fullName evidence="2">SocA family protein</fullName>
    </submittedName>
</protein>
<proteinExistence type="predicted"/>
<keyword evidence="3" id="KW-1185">Reference proteome</keyword>
<gene>
    <name evidence="2" type="ORF">NTG6680_0940</name>
</gene>
<dbReference type="Pfam" id="PF13274">
    <property type="entry name" value="SocA_Panacea"/>
    <property type="match status" value="1"/>
</dbReference>
<dbReference type="EMBL" id="OU912926">
    <property type="protein sequence ID" value="CAG9932193.1"/>
    <property type="molecule type" value="Genomic_DNA"/>
</dbReference>
<dbReference type="Proteomes" id="UP000839052">
    <property type="component" value="Chromosome"/>
</dbReference>
<name>A0ABM8YXF1_9PROT</name>
<dbReference type="RefSeq" id="WP_239796165.1">
    <property type="nucleotide sequence ID" value="NZ_OU912926.1"/>
</dbReference>
<sequence>MISCFQVADYFLAQQDTESGDTISNLKLQKLVYYAQGFHLAIFDAPLFNEPIAAWTHGPVIPELYQKFKIYGSGAIPCSADIDLTRFDEETKAFLDEIYSVFNQYSGWTLRNMTHEELPWKEREADAGVISLESMKSYFKTRINS</sequence>